<name>A0ABR1SSZ7_9PEZI</name>
<comment type="caution">
    <text evidence="1">The sequence shown here is derived from an EMBL/GenBank/DDBJ whole genome shotgun (WGS) entry which is preliminary data.</text>
</comment>
<keyword evidence="2" id="KW-1185">Reference proteome</keyword>
<reference evidence="1 2" key="1">
    <citation type="submission" date="2023-01" db="EMBL/GenBank/DDBJ databases">
        <title>Analysis of 21 Apiospora genomes using comparative genomics revels a genus with tremendous synthesis potential of carbohydrate active enzymes and secondary metabolites.</title>
        <authorList>
            <person name="Sorensen T."/>
        </authorList>
    </citation>
    <scope>NUCLEOTIDE SEQUENCE [LARGE SCALE GENOMIC DNA]</scope>
    <source>
        <strain evidence="1 2">CBS 20057</strain>
    </source>
</reference>
<sequence length="102" mass="11292">MRQRIHKAADMKDGGEEGTAQEYLYKHMTVNVLGEIPTSRIMPRRSDSRRTVVVKKGKFKARGDISPRSSATLPSPGTLICTRTTSVACWPISARLWTSTGT</sequence>
<organism evidence="1 2">
    <name type="scientific">Apiospora marii</name>
    <dbReference type="NCBI Taxonomy" id="335849"/>
    <lineage>
        <taxon>Eukaryota</taxon>
        <taxon>Fungi</taxon>
        <taxon>Dikarya</taxon>
        <taxon>Ascomycota</taxon>
        <taxon>Pezizomycotina</taxon>
        <taxon>Sordariomycetes</taxon>
        <taxon>Xylariomycetidae</taxon>
        <taxon>Amphisphaeriales</taxon>
        <taxon>Apiosporaceae</taxon>
        <taxon>Apiospora</taxon>
    </lineage>
</organism>
<evidence type="ECO:0000313" key="2">
    <source>
        <dbReference type="Proteomes" id="UP001396898"/>
    </source>
</evidence>
<evidence type="ECO:0000313" key="1">
    <source>
        <dbReference type="EMBL" id="KAK8037419.1"/>
    </source>
</evidence>
<accession>A0ABR1SSZ7</accession>
<dbReference type="EMBL" id="JAQQWI010000002">
    <property type="protein sequence ID" value="KAK8037419.1"/>
    <property type="molecule type" value="Genomic_DNA"/>
</dbReference>
<protein>
    <submittedName>
        <fullName evidence="1">Uncharacterized protein</fullName>
    </submittedName>
</protein>
<dbReference type="Proteomes" id="UP001396898">
    <property type="component" value="Unassembled WGS sequence"/>
</dbReference>
<gene>
    <name evidence="1" type="ORF">PG991_000765</name>
</gene>
<proteinExistence type="predicted"/>